<dbReference type="EMBL" id="BAABLK010000036">
    <property type="protein sequence ID" value="GAA5228253.1"/>
    <property type="molecule type" value="Genomic_DNA"/>
</dbReference>
<evidence type="ECO:0000256" key="1">
    <source>
        <dbReference type="ARBA" id="ARBA00004141"/>
    </source>
</evidence>
<feature type="transmembrane region" description="Helical" evidence="7">
    <location>
        <begin position="94"/>
        <end position="118"/>
    </location>
</feature>
<dbReference type="PANTHER" id="PTHR36838">
    <property type="entry name" value="AUXIN EFFLUX CARRIER FAMILY PROTEIN"/>
    <property type="match status" value="1"/>
</dbReference>
<feature type="transmembrane region" description="Helical" evidence="7">
    <location>
        <begin position="193"/>
        <end position="213"/>
    </location>
</feature>
<evidence type="ECO:0000256" key="7">
    <source>
        <dbReference type="SAM" id="Phobius"/>
    </source>
</evidence>
<proteinExistence type="predicted"/>
<feature type="transmembrane region" description="Helical" evidence="7">
    <location>
        <begin position="59"/>
        <end position="82"/>
    </location>
</feature>
<reference evidence="9" key="1">
    <citation type="journal article" date="2019" name="Int. J. Syst. Evol. Microbiol.">
        <title>The Global Catalogue of Microorganisms (GCM) 10K type strain sequencing project: providing services to taxonomists for standard genome sequencing and annotation.</title>
        <authorList>
            <consortium name="The Broad Institute Genomics Platform"/>
            <consortium name="The Broad Institute Genome Sequencing Center for Infectious Disease"/>
            <person name="Wu L."/>
            <person name="Ma J."/>
        </authorList>
    </citation>
    <scope>NUCLEOTIDE SEQUENCE [LARGE SCALE GENOMIC DNA]</scope>
    <source>
        <strain evidence="9">JCM 18952</strain>
    </source>
</reference>
<dbReference type="RefSeq" id="WP_210099869.1">
    <property type="nucleotide sequence ID" value="NZ_BAABLK010000036.1"/>
</dbReference>
<evidence type="ECO:0000256" key="5">
    <source>
        <dbReference type="ARBA" id="ARBA00022989"/>
    </source>
</evidence>
<dbReference type="Pfam" id="PF03547">
    <property type="entry name" value="Mem_trans"/>
    <property type="match status" value="1"/>
</dbReference>
<dbReference type="PANTHER" id="PTHR36838:SF1">
    <property type="entry name" value="SLR1864 PROTEIN"/>
    <property type="match status" value="1"/>
</dbReference>
<gene>
    <name evidence="8" type="ORF">GCM10025778_27860</name>
</gene>
<organism evidence="8 9">
    <name type="scientific">Paeniglutamicibacter antarcticus</name>
    <dbReference type="NCBI Taxonomy" id="494023"/>
    <lineage>
        <taxon>Bacteria</taxon>
        <taxon>Bacillati</taxon>
        <taxon>Actinomycetota</taxon>
        <taxon>Actinomycetes</taxon>
        <taxon>Micrococcales</taxon>
        <taxon>Micrococcaceae</taxon>
        <taxon>Paeniglutamicibacter</taxon>
    </lineage>
</organism>
<keyword evidence="3" id="KW-1003">Cell membrane</keyword>
<feature type="transmembrane region" description="Helical" evidence="7">
    <location>
        <begin position="234"/>
        <end position="250"/>
    </location>
</feature>
<evidence type="ECO:0000313" key="8">
    <source>
        <dbReference type="EMBL" id="GAA5228253.1"/>
    </source>
</evidence>
<evidence type="ECO:0000256" key="6">
    <source>
        <dbReference type="ARBA" id="ARBA00023136"/>
    </source>
</evidence>
<evidence type="ECO:0000313" key="9">
    <source>
        <dbReference type="Proteomes" id="UP001501257"/>
    </source>
</evidence>
<comment type="subcellular location">
    <subcellularLocation>
        <location evidence="1">Membrane</location>
        <topology evidence="1">Multi-pass membrane protein</topology>
    </subcellularLocation>
</comment>
<feature type="transmembrane region" description="Helical" evidence="7">
    <location>
        <begin position="124"/>
        <end position="143"/>
    </location>
</feature>
<sequence length="308" mass="32242">MSGVLSGFAVVWTVIAVGYLVGKTGVLGDQARYVLNRLTFFVASPALLFTTLADSDPTAVLGPFLGIAAFSSLATAIVFVLLTRWWLRRDLTETTIGAMSASTVNSANLGLPIALYVLGDIGHAAPVILWQLALYSPVCLAILDSSTSRNRTTAFSMLVQTMKNPMIVGSLAGLVCALFNVTLPQPLADPIELIAGASIPAMLIAFGISLVGSKPLEASSGRSADTLVATGMKLVFQPVVAWVLAVWVFGLDSDAVFASVIMAALPTAQNIFVTASRYERGIVLAKDTVLLTTVVAVPAMMAIPLLLA</sequence>
<comment type="caution">
    <text evidence="8">The sequence shown here is derived from an EMBL/GenBank/DDBJ whole genome shotgun (WGS) entry which is preliminary data.</text>
</comment>
<keyword evidence="9" id="KW-1185">Reference proteome</keyword>
<keyword evidence="4 7" id="KW-0812">Transmembrane</keyword>
<evidence type="ECO:0000256" key="2">
    <source>
        <dbReference type="ARBA" id="ARBA00022448"/>
    </source>
</evidence>
<keyword evidence="2" id="KW-0813">Transport</keyword>
<feature type="transmembrane region" description="Helical" evidence="7">
    <location>
        <begin position="288"/>
        <end position="307"/>
    </location>
</feature>
<accession>A0ABP9TR58</accession>
<keyword evidence="6 7" id="KW-0472">Membrane</keyword>
<feature type="transmembrane region" description="Helical" evidence="7">
    <location>
        <begin position="34"/>
        <end position="53"/>
    </location>
</feature>
<name>A0ABP9TR58_9MICC</name>
<dbReference type="InterPro" id="IPR004776">
    <property type="entry name" value="Mem_transp_PIN-like"/>
</dbReference>
<evidence type="ECO:0000256" key="4">
    <source>
        <dbReference type="ARBA" id="ARBA00022692"/>
    </source>
</evidence>
<feature type="transmembrane region" description="Helical" evidence="7">
    <location>
        <begin position="164"/>
        <end position="181"/>
    </location>
</feature>
<evidence type="ECO:0000256" key="3">
    <source>
        <dbReference type="ARBA" id="ARBA00022475"/>
    </source>
</evidence>
<protein>
    <submittedName>
        <fullName evidence="8">AEC family transporter</fullName>
    </submittedName>
</protein>
<keyword evidence="5 7" id="KW-1133">Transmembrane helix</keyword>
<feature type="transmembrane region" description="Helical" evidence="7">
    <location>
        <begin position="6"/>
        <end position="22"/>
    </location>
</feature>
<feature type="transmembrane region" description="Helical" evidence="7">
    <location>
        <begin position="256"/>
        <end position="276"/>
    </location>
</feature>
<dbReference type="Proteomes" id="UP001501257">
    <property type="component" value="Unassembled WGS sequence"/>
</dbReference>